<reference evidence="2" key="1">
    <citation type="submission" date="2018-02" db="EMBL/GenBank/DDBJ databases">
        <authorList>
            <person name="Hausmann B."/>
        </authorList>
    </citation>
    <scope>NUCLEOTIDE SEQUENCE [LARGE SCALE GENOMIC DNA]</scope>
    <source>
        <strain evidence="2">Peat soil MAG SbA5</strain>
    </source>
</reference>
<gene>
    <name evidence="1" type="ORF">SBA5_650023</name>
</gene>
<proteinExistence type="predicted"/>
<sequence>MNVIKPLFVLLCLFPTILPTSEAAARNSSNRAAELHRIYVGSFGASPDAVYLRHKLVLRLAHARRFLVVDDPATADAILSGTAQLRLVGYYNSNPRIRYRNSASVAVYDAKMMVRLEDRGGHDLWSGNLTPRFWGSQYVSDNVVNQAARHVADVLR</sequence>
<name>A0A2N9LYW4_9BACT</name>
<evidence type="ECO:0000313" key="1">
    <source>
        <dbReference type="EMBL" id="SPE28385.1"/>
    </source>
</evidence>
<accession>A0A2N9LYW4</accession>
<dbReference type="EMBL" id="OKRB01000125">
    <property type="protein sequence ID" value="SPE28385.1"/>
    <property type="molecule type" value="Genomic_DNA"/>
</dbReference>
<dbReference type="AlphaFoldDB" id="A0A2N9LYW4"/>
<organism evidence="1 2">
    <name type="scientific">Candidatus Sulfuritelmatomonas gaucii</name>
    <dbReference type="NCBI Taxonomy" id="2043161"/>
    <lineage>
        <taxon>Bacteria</taxon>
        <taxon>Pseudomonadati</taxon>
        <taxon>Acidobacteriota</taxon>
        <taxon>Terriglobia</taxon>
        <taxon>Terriglobales</taxon>
        <taxon>Acidobacteriaceae</taxon>
        <taxon>Candidatus Sulfuritelmatomonas</taxon>
    </lineage>
</organism>
<evidence type="ECO:0000313" key="2">
    <source>
        <dbReference type="Proteomes" id="UP000239735"/>
    </source>
</evidence>
<dbReference type="Proteomes" id="UP000239735">
    <property type="component" value="Unassembled WGS sequence"/>
</dbReference>
<protein>
    <submittedName>
        <fullName evidence="1">Uncharacterized protein</fullName>
    </submittedName>
</protein>